<dbReference type="Pfam" id="PF09248">
    <property type="entry name" value="DUF1965"/>
    <property type="match status" value="1"/>
</dbReference>
<evidence type="ECO:0000259" key="12">
    <source>
        <dbReference type="Pfam" id="PF01179"/>
    </source>
</evidence>
<evidence type="ECO:0000259" key="13">
    <source>
        <dbReference type="Pfam" id="PF02727"/>
    </source>
</evidence>
<keyword evidence="6 9" id="KW-0186">Copper</keyword>
<dbReference type="Gene3D" id="3.10.450.40">
    <property type="match status" value="2"/>
</dbReference>
<dbReference type="EMBL" id="NJEU01000516">
    <property type="protein sequence ID" value="PHH73301.1"/>
    <property type="molecule type" value="Genomic_DNA"/>
</dbReference>
<evidence type="ECO:0000313" key="16">
    <source>
        <dbReference type="Proteomes" id="UP000224854"/>
    </source>
</evidence>
<comment type="caution">
    <text evidence="15">The sequence shown here is derived from an EMBL/GenBank/DDBJ whole genome shotgun (WGS) entry which is preliminary data.</text>
</comment>
<dbReference type="GO" id="GO:0008131">
    <property type="term" value="F:primary methylamine oxidase activity"/>
    <property type="evidence" value="ECO:0007669"/>
    <property type="project" value="InterPro"/>
</dbReference>
<dbReference type="PANTHER" id="PTHR10638:SF20">
    <property type="entry name" value="AMINE OXIDASE"/>
    <property type="match status" value="1"/>
</dbReference>
<evidence type="ECO:0000256" key="7">
    <source>
        <dbReference type="PIRSR" id="PIRSR600269-50"/>
    </source>
</evidence>
<dbReference type="Pfam" id="PF02727">
    <property type="entry name" value="Cu_amine_oxidN2"/>
    <property type="match status" value="1"/>
</dbReference>
<evidence type="ECO:0000256" key="1">
    <source>
        <dbReference type="ARBA" id="ARBA00001935"/>
    </source>
</evidence>
<evidence type="ECO:0000256" key="5">
    <source>
        <dbReference type="ARBA" id="ARBA00023002"/>
    </source>
</evidence>
<evidence type="ECO:0000256" key="10">
    <source>
        <dbReference type="SAM" id="MobiDB-lite"/>
    </source>
</evidence>
<feature type="domain" description="DUF1965" evidence="14">
    <location>
        <begin position="237"/>
        <end position="303"/>
    </location>
</feature>
<keyword evidence="3 9" id="KW-0479">Metal-binding</keyword>
<dbReference type="GO" id="GO:0005886">
    <property type="term" value="C:plasma membrane"/>
    <property type="evidence" value="ECO:0007669"/>
    <property type="project" value="TreeGrafter"/>
</dbReference>
<feature type="signal peptide" evidence="11">
    <location>
        <begin position="1"/>
        <end position="19"/>
    </location>
</feature>
<dbReference type="GO" id="GO:0009308">
    <property type="term" value="P:amine metabolic process"/>
    <property type="evidence" value="ECO:0007669"/>
    <property type="project" value="UniProtKB-UniRule"/>
</dbReference>
<gene>
    <name evidence="15" type="ORF">CDD82_5550</name>
</gene>
<feature type="active site" description="Proton acceptor" evidence="7">
    <location>
        <position position="389"/>
    </location>
</feature>
<dbReference type="EC" id="1.4.3.-" evidence="9"/>
<sequence>MRGLHLCLITSSYASLALGLQRRLGPSTPSLLSLAPTCSPPQKQDFKAPRENIWYGLSNDEIAAVTAWLFEQHELNLTAAKTSTSWDNSIDFMQLLLPNKTESLSYIDGNGPKPPRYAQVSLSLAATENATMSEIMVGPLPVGKDTTWQHLVYPYSPERRGSIQNVDADDVLLYDKWLTAVGARIADITLALWNKTATGADNDSMLIYGTEPPWQEGGRIIRWDTFWAVPTTHSDSMSLLPQGLYIKSDVTGRDPSKWKVEGFLYNDVFYASEQEFRRAFNSQDFVRLPGNDDGSWTSTDPQGPSPPLDRVQPPVQVTPKGARYSVDDKANYIGWLGWTFYLRVDYSTGLALHDVRHKNERILYELAMQEALAHYAGNDPVTSGAAFLDSLYSFAKRSRTLIPGYDCPAGATYLNISYFEQDAVTKNVNSICLFEADTDYPLSRHTATRYVTAAKNIKFVVRWIATVYNYDYLFSYEFYLDGSMQIKVQASGYIYSAFATNSTSYGYRIHNQLSSAPHDHVLNFKADFDILGRQNSLQLAEFVPVTQSYVWSKRPRNTFHIERSFIESEDQARLKWNERGATQYNVVNTDRVNRFGEYRGYRIAASGPTAHLTMPKSSNLGQAVHPFTFDLAVTRRKDEEPKSAHPYNGFDVAQPMVNFDRFFNGESLRQHDLVLWFNLGMHHLPASGDLPTTLFNAAHTSIQILPVNFHDVNPAQETVQRVRIDVDEATGAAKHVERFGQDDGTCSVLVGGGLDSLNAYGQL</sequence>
<dbReference type="PANTHER" id="PTHR10638">
    <property type="entry name" value="COPPER AMINE OXIDASE"/>
    <property type="match status" value="1"/>
</dbReference>
<evidence type="ECO:0000256" key="6">
    <source>
        <dbReference type="ARBA" id="ARBA00023008"/>
    </source>
</evidence>
<accession>A0A2C5Z291</accession>
<feature type="domain" description="Copper amine oxidase N2-terminal" evidence="13">
    <location>
        <begin position="61"/>
        <end position="141"/>
    </location>
</feature>
<dbReference type="SUPFAM" id="SSF54416">
    <property type="entry name" value="Amine oxidase N-terminal region"/>
    <property type="match status" value="2"/>
</dbReference>
<comment type="cofactor">
    <cofactor evidence="1">
        <name>Cu cation</name>
        <dbReference type="ChEBI" id="CHEBI:23378"/>
    </cofactor>
</comment>
<dbReference type="GO" id="GO:0048038">
    <property type="term" value="F:quinone binding"/>
    <property type="evidence" value="ECO:0007669"/>
    <property type="project" value="InterPro"/>
</dbReference>
<evidence type="ECO:0000259" key="14">
    <source>
        <dbReference type="Pfam" id="PF09248"/>
    </source>
</evidence>
<feature type="chain" id="PRO_5012903185" description="Amine oxidase" evidence="11">
    <location>
        <begin position="20"/>
        <end position="763"/>
    </location>
</feature>
<dbReference type="Pfam" id="PF01179">
    <property type="entry name" value="Cu_amine_oxid"/>
    <property type="match status" value="1"/>
</dbReference>
<comment type="similarity">
    <text evidence="2 9">Belongs to the copper/topaquinone oxidase family.</text>
</comment>
<evidence type="ECO:0000313" key="15">
    <source>
        <dbReference type="EMBL" id="PHH73301.1"/>
    </source>
</evidence>
<evidence type="ECO:0000256" key="2">
    <source>
        <dbReference type="ARBA" id="ARBA00007983"/>
    </source>
</evidence>
<evidence type="ECO:0000256" key="3">
    <source>
        <dbReference type="ARBA" id="ARBA00022723"/>
    </source>
</evidence>
<keyword evidence="5 9" id="KW-0560">Oxidoreductase</keyword>
<dbReference type="Gene3D" id="2.70.98.20">
    <property type="entry name" value="Copper amine oxidase, catalytic domain"/>
    <property type="match status" value="1"/>
</dbReference>
<proteinExistence type="inferred from homology"/>
<dbReference type="InterPro" id="IPR016182">
    <property type="entry name" value="Cu_amine_oxidase_N-reg"/>
</dbReference>
<evidence type="ECO:0000256" key="9">
    <source>
        <dbReference type="RuleBase" id="RU000672"/>
    </source>
</evidence>
<dbReference type="GO" id="GO:0005507">
    <property type="term" value="F:copper ion binding"/>
    <property type="evidence" value="ECO:0007669"/>
    <property type="project" value="InterPro"/>
</dbReference>
<dbReference type="OrthoDB" id="3341590at2759"/>
<feature type="modified residue" description="2',4',5'-topaquinone" evidence="8">
    <location>
        <position position="470"/>
    </location>
</feature>
<feature type="domain" description="Copper amine oxidase catalytic" evidence="12">
    <location>
        <begin position="316"/>
        <end position="715"/>
    </location>
</feature>
<dbReference type="InterPro" id="IPR015800">
    <property type="entry name" value="Cu_amine_oxidase_N2"/>
</dbReference>
<dbReference type="InterPro" id="IPR015798">
    <property type="entry name" value="Cu_amine_oxidase_C"/>
</dbReference>
<name>A0A2C5Z291_9HYPO</name>
<feature type="active site" description="Schiff-base intermediate with substrate; via topaquinone" evidence="7">
    <location>
        <position position="470"/>
    </location>
</feature>
<reference evidence="15 16" key="1">
    <citation type="submission" date="2017-06" db="EMBL/GenBank/DDBJ databases">
        <title>Ant-infecting Ophiocordyceps genomes reveal a high diversity of potential behavioral manipulation genes and a possible major role for enterotoxins.</title>
        <authorList>
            <person name="De Bekker C."/>
            <person name="Evans H.C."/>
            <person name="Brachmann A."/>
            <person name="Hughes D.P."/>
        </authorList>
    </citation>
    <scope>NUCLEOTIDE SEQUENCE [LARGE SCALE GENOMIC DNA]</scope>
    <source>
        <strain evidence="15 16">1348a</strain>
    </source>
</reference>
<dbReference type="SUPFAM" id="SSF49998">
    <property type="entry name" value="Amine oxidase catalytic domain"/>
    <property type="match status" value="1"/>
</dbReference>
<keyword evidence="11" id="KW-0732">Signal</keyword>
<protein>
    <recommendedName>
        <fullName evidence="9">Amine oxidase</fullName>
        <ecNumber evidence="9">1.4.3.-</ecNumber>
    </recommendedName>
</protein>
<dbReference type="PRINTS" id="PR00766">
    <property type="entry name" value="CUDAOXIDASE"/>
</dbReference>
<keyword evidence="4 7" id="KW-0801">TPQ</keyword>
<dbReference type="InterPro" id="IPR000269">
    <property type="entry name" value="Cu_amine_oxidase"/>
</dbReference>
<dbReference type="InterPro" id="IPR036460">
    <property type="entry name" value="Cu_amine_oxidase_C_sf"/>
</dbReference>
<comment type="cofactor">
    <cofactor evidence="9">
        <name>Cu cation</name>
        <dbReference type="ChEBI" id="CHEBI:23378"/>
    </cofactor>
    <text evidence="9">Contains 1 topaquinone per subunit.</text>
</comment>
<evidence type="ECO:0000256" key="4">
    <source>
        <dbReference type="ARBA" id="ARBA00022772"/>
    </source>
</evidence>
<dbReference type="FunFam" id="3.10.450.40:FF:000018">
    <property type="entry name" value="Amine oxidase"/>
    <property type="match status" value="1"/>
</dbReference>
<keyword evidence="16" id="KW-1185">Reference proteome</keyword>
<organism evidence="15 16">
    <name type="scientific">Ophiocordyceps australis</name>
    <dbReference type="NCBI Taxonomy" id="1399860"/>
    <lineage>
        <taxon>Eukaryota</taxon>
        <taxon>Fungi</taxon>
        <taxon>Dikarya</taxon>
        <taxon>Ascomycota</taxon>
        <taxon>Pezizomycotina</taxon>
        <taxon>Sordariomycetes</taxon>
        <taxon>Hypocreomycetidae</taxon>
        <taxon>Hypocreales</taxon>
        <taxon>Ophiocordycipitaceae</taxon>
        <taxon>Ophiocordyceps</taxon>
    </lineage>
</organism>
<feature type="region of interest" description="Disordered" evidence="10">
    <location>
        <begin position="291"/>
        <end position="313"/>
    </location>
</feature>
<comment type="PTM">
    <text evidence="8 9">Topaquinone (TPQ) is generated by copper-dependent autoxidation of a specific tyrosyl residue.</text>
</comment>
<dbReference type="InterPro" id="IPR015328">
    <property type="entry name" value="DUF1965"/>
</dbReference>
<evidence type="ECO:0000256" key="11">
    <source>
        <dbReference type="SAM" id="SignalP"/>
    </source>
</evidence>
<dbReference type="Proteomes" id="UP000224854">
    <property type="component" value="Unassembled WGS sequence"/>
</dbReference>
<evidence type="ECO:0000256" key="8">
    <source>
        <dbReference type="PIRSR" id="PIRSR600269-51"/>
    </source>
</evidence>
<dbReference type="AlphaFoldDB" id="A0A2C5Z291"/>